<evidence type="ECO:0000313" key="2">
    <source>
        <dbReference type="Proteomes" id="UP000198211"/>
    </source>
</evidence>
<protein>
    <submittedName>
        <fullName evidence="1">Uncharacterized protein</fullName>
    </submittedName>
</protein>
<dbReference type="AlphaFoldDB" id="A0A225V710"/>
<comment type="caution">
    <text evidence="1">The sequence shown here is derived from an EMBL/GenBank/DDBJ whole genome shotgun (WGS) entry which is preliminary data.</text>
</comment>
<dbReference type="Proteomes" id="UP000198211">
    <property type="component" value="Unassembled WGS sequence"/>
</dbReference>
<dbReference type="EMBL" id="NBNE01007235">
    <property type="protein sequence ID" value="OWZ00914.1"/>
    <property type="molecule type" value="Genomic_DNA"/>
</dbReference>
<evidence type="ECO:0000313" key="1">
    <source>
        <dbReference type="EMBL" id="OWZ00914.1"/>
    </source>
</evidence>
<sequence length="343" mass="39755">MVAFRLRKKEGFTLLRREHSRLERALKRQLAVMQRELSATQGEQGMMSLIRMLIMEKEYLRTQNIALGQVIDNHEAFQKVLAGGMGESERLLLSVSKGWWVHFSDNAPSFYYHPISLEEVKTAANPLDPEFAPDLSAKCMTGAFLGWIVHRELTSSKEIWRNTLLTSRVRYTKRVNCSIDMAIQASIERERELRPILVTPIGWSYTQYDKVSTQVLQEIDPQCRVLVHNVPGPTNTRYTFLTRTEQWELSGERRKMGFSMMIYDSKENQLNRDVKGKQQGVEWATEGWAYFTLTEVDDSTIDVVYDHSVRCQNKIHADCLMVQWTQYVVQWEQVVTACSLLSC</sequence>
<reference evidence="2" key="1">
    <citation type="submission" date="2017-03" db="EMBL/GenBank/DDBJ databases">
        <title>Phytopthora megakarya and P. palmivora, two closely related causual agents of cacao black pod achieved similar genome size and gene model numbers by different mechanisms.</title>
        <authorList>
            <person name="Ali S."/>
            <person name="Shao J."/>
            <person name="Larry D.J."/>
            <person name="Kronmiller B."/>
            <person name="Shen D."/>
            <person name="Strem M.D."/>
            <person name="Melnick R.L."/>
            <person name="Guiltinan M.J."/>
            <person name="Tyler B.M."/>
            <person name="Meinhardt L.W."/>
            <person name="Bailey B.A."/>
        </authorList>
    </citation>
    <scope>NUCLEOTIDE SEQUENCE [LARGE SCALE GENOMIC DNA]</scope>
    <source>
        <strain evidence="2">zdho120</strain>
    </source>
</reference>
<accession>A0A225V710</accession>
<gene>
    <name evidence="1" type="ORF">PHMEG_00027794</name>
</gene>
<dbReference type="OrthoDB" id="127910at2759"/>
<proteinExistence type="predicted"/>
<keyword evidence="2" id="KW-1185">Reference proteome</keyword>
<organism evidence="1 2">
    <name type="scientific">Phytophthora megakarya</name>
    <dbReference type="NCBI Taxonomy" id="4795"/>
    <lineage>
        <taxon>Eukaryota</taxon>
        <taxon>Sar</taxon>
        <taxon>Stramenopiles</taxon>
        <taxon>Oomycota</taxon>
        <taxon>Peronosporomycetes</taxon>
        <taxon>Peronosporales</taxon>
        <taxon>Peronosporaceae</taxon>
        <taxon>Phytophthora</taxon>
    </lineage>
</organism>
<name>A0A225V710_9STRA</name>